<feature type="compositionally biased region" description="Basic and acidic residues" evidence="1">
    <location>
        <begin position="71"/>
        <end position="93"/>
    </location>
</feature>
<feature type="compositionally biased region" description="Gly residues" evidence="1">
    <location>
        <begin position="146"/>
        <end position="173"/>
    </location>
</feature>
<name>A0A1Z5SQN2_HORWE</name>
<evidence type="ECO:0000313" key="3">
    <source>
        <dbReference type="Proteomes" id="UP000194280"/>
    </source>
</evidence>
<organism evidence="2 3">
    <name type="scientific">Hortaea werneckii EXF-2000</name>
    <dbReference type="NCBI Taxonomy" id="1157616"/>
    <lineage>
        <taxon>Eukaryota</taxon>
        <taxon>Fungi</taxon>
        <taxon>Dikarya</taxon>
        <taxon>Ascomycota</taxon>
        <taxon>Pezizomycotina</taxon>
        <taxon>Dothideomycetes</taxon>
        <taxon>Dothideomycetidae</taxon>
        <taxon>Mycosphaerellales</taxon>
        <taxon>Teratosphaeriaceae</taxon>
        <taxon>Hortaea</taxon>
    </lineage>
</organism>
<evidence type="ECO:0000313" key="2">
    <source>
        <dbReference type="EMBL" id="OTA23110.1"/>
    </source>
</evidence>
<evidence type="ECO:0000256" key="1">
    <source>
        <dbReference type="SAM" id="MobiDB-lite"/>
    </source>
</evidence>
<feature type="region of interest" description="Disordered" evidence="1">
    <location>
        <begin position="33"/>
        <end position="173"/>
    </location>
</feature>
<feature type="compositionally biased region" description="Basic residues" evidence="1">
    <location>
        <begin position="123"/>
        <end position="132"/>
    </location>
</feature>
<dbReference type="AlphaFoldDB" id="A0A1Z5SQN2"/>
<dbReference type="Proteomes" id="UP000194280">
    <property type="component" value="Unassembled WGS sequence"/>
</dbReference>
<feature type="compositionally biased region" description="Basic and acidic residues" evidence="1">
    <location>
        <begin position="101"/>
        <end position="122"/>
    </location>
</feature>
<feature type="compositionally biased region" description="Low complexity" evidence="1">
    <location>
        <begin position="34"/>
        <end position="45"/>
    </location>
</feature>
<dbReference type="InParanoid" id="A0A1Z5SQN2"/>
<keyword evidence="3" id="KW-1185">Reference proteome</keyword>
<gene>
    <name evidence="2" type="ORF">BTJ68_13839</name>
</gene>
<accession>A0A1Z5SQN2</accession>
<proteinExistence type="predicted"/>
<comment type="caution">
    <text evidence="2">The sequence shown here is derived from an EMBL/GenBank/DDBJ whole genome shotgun (WGS) entry which is preliminary data.</text>
</comment>
<reference evidence="2 3" key="1">
    <citation type="submission" date="2017-01" db="EMBL/GenBank/DDBJ databases">
        <title>The recent genome duplication of the halophilic yeast Hortaea werneckii: insights from long-read sequencing.</title>
        <authorList>
            <person name="Sinha S."/>
            <person name="Flibotte S."/>
            <person name="Neira M."/>
            <person name="Lenassi M."/>
            <person name="Gostincar C."/>
            <person name="Stajich J.E."/>
            <person name="Nislow C.E."/>
        </authorList>
    </citation>
    <scope>NUCLEOTIDE SEQUENCE [LARGE SCALE GENOMIC DNA]</scope>
    <source>
        <strain evidence="2 3">EXF-2000</strain>
    </source>
</reference>
<dbReference type="VEuPathDB" id="FungiDB:BTJ68_13839"/>
<dbReference type="EMBL" id="MUNK01000319">
    <property type="protein sequence ID" value="OTA23110.1"/>
    <property type="molecule type" value="Genomic_DNA"/>
</dbReference>
<protein>
    <submittedName>
        <fullName evidence="2">Uncharacterized protein</fullName>
    </submittedName>
</protein>
<sequence>MVTFKLDHYQRDTLTQAVQPPLLHLNRQIRQESLPPLLQQPNLHPAFRRDQSRRRPALAKVQRTAPAETPAARDLDPVYDAREPVHVIERRGGDNVTSGPPRREYRRGMESTRGRLALDHRRPQTRKSRQRRGVFDPGSEEAVTGGMAGEVDGGGTVWGPGGFEGGVCEGEDG</sequence>